<proteinExistence type="predicted"/>
<feature type="domain" description="Reverse transcriptase Ty1/copia-type" evidence="3">
    <location>
        <begin position="277"/>
        <end position="336"/>
    </location>
</feature>
<accession>A0A699I0Z8</accession>
<feature type="compositionally biased region" description="Low complexity" evidence="1">
    <location>
        <begin position="183"/>
        <end position="196"/>
    </location>
</feature>
<gene>
    <name evidence="4" type="ORF">Tci_473100</name>
</gene>
<evidence type="ECO:0000313" key="4">
    <source>
        <dbReference type="EMBL" id="GEZ01127.1"/>
    </source>
</evidence>
<sequence length="339" mass="38112">MMFTFLDLLFCLSADTNDACPSVSNQRGRTWGNPQPRPPTAEAHAYSETGSANIVGNMQPVSNEAINSMFVHNKKVFPFGSMTPTTPPNYDSLFPNLIPYVHDNSYSQPTVPTNSPSQSTIMTEPPIVTTHVHVQSRPLQISTLHATPSHLISPVHMQSPQQFTHTAKQAHQSPSHDETQHLNTNTTSRTSTISETNTHHMVTRAKADISKPLERMNYHVTTMSPLPRFHVHALRDLNWKKTILNEYKALITNVNSMGMDCDETFSPVAKLATIRTRSLYRLKQAPRAWFQRFASFATRIGFQHSKPDTSLFVFQQGFDIAYLMLYVDDIILTASSTNL</sequence>
<dbReference type="Pfam" id="PF07727">
    <property type="entry name" value="RVT_2"/>
    <property type="match status" value="1"/>
</dbReference>
<protein>
    <submittedName>
        <fullName evidence="4">Ribonuclease H-like domain-containing protein</fullName>
    </submittedName>
</protein>
<dbReference type="AlphaFoldDB" id="A0A699I0Z8"/>
<evidence type="ECO:0000256" key="2">
    <source>
        <dbReference type="SAM" id="SignalP"/>
    </source>
</evidence>
<dbReference type="InterPro" id="IPR013103">
    <property type="entry name" value="RVT_2"/>
</dbReference>
<evidence type="ECO:0000256" key="1">
    <source>
        <dbReference type="SAM" id="MobiDB-lite"/>
    </source>
</evidence>
<reference evidence="4" key="1">
    <citation type="journal article" date="2019" name="Sci. Rep.">
        <title>Draft genome of Tanacetum cinerariifolium, the natural source of mosquito coil.</title>
        <authorList>
            <person name="Yamashiro T."/>
            <person name="Shiraishi A."/>
            <person name="Satake H."/>
            <person name="Nakayama K."/>
        </authorList>
    </citation>
    <scope>NUCLEOTIDE SEQUENCE</scope>
</reference>
<feature type="compositionally biased region" description="Polar residues" evidence="1">
    <location>
        <begin position="160"/>
        <end position="173"/>
    </location>
</feature>
<name>A0A699I0Z8_TANCI</name>
<feature type="region of interest" description="Disordered" evidence="1">
    <location>
        <begin position="22"/>
        <end position="43"/>
    </location>
</feature>
<dbReference type="EMBL" id="BKCJ010231724">
    <property type="protein sequence ID" value="GEZ01127.1"/>
    <property type="molecule type" value="Genomic_DNA"/>
</dbReference>
<keyword evidence="2" id="KW-0732">Signal</keyword>
<feature type="region of interest" description="Disordered" evidence="1">
    <location>
        <begin position="160"/>
        <end position="204"/>
    </location>
</feature>
<feature type="signal peptide" evidence="2">
    <location>
        <begin position="1"/>
        <end position="19"/>
    </location>
</feature>
<evidence type="ECO:0000259" key="3">
    <source>
        <dbReference type="Pfam" id="PF07727"/>
    </source>
</evidence>
<comment type="caution">
    <text evidence="4">The sequence shown here is derived from an EMBL/GenBank/DDBJ whole genome shotgun (WGS) entry which is preliminary data.</text>
</comment>
<feature type="chain" id="PRO_5025438883" evidence="2">
    <location>
        <begin position="20"/>
        <end position="339"/>
    </location>
</feature>
<organism evidence="4">
    <name type="scientific">Tanacetum cinerariifolium</name>
    <name type="common">Dalmatian daisy</name>
    <name type="synonym">Chrysanthemum cinerariifolium</name>
    <dbReference type="NCBI Taxonomy" id="118510"/>
    <lineage>
        <taxon>Eukaryota</taxon>
        <taxon>Viridiplantae</taxon>
        <taxon>Streptophyta</taxon>
        <taxon>Embryophyta</taxon>
        <taxon>Tracheophyta</taxon>
        <taxon>Spermatophyta</taxon>
        <taxon>Magnoliopsida</taxon>
        <taxon>eudicotyledons</taxon>
        <taxon>Gunneridae</taxon>
        <taxon>Pentapetalae</taxon>
        <taxon>asterids</taxon>
        <taxon>campanulids</taxon>
        <taxon>Asterales</taxon>
        <taxon>Asteraceae</taxon>
        <taxon>Asteroideae</taxon>
        <taxon>Anthemideae</taxon>
        <taxon>Anthemidinae</taxon>
        <taxon>Tanacetum</taxon>
    </lineage>
</organism>